<dbReference type="Proteomes" id="UP000037020">
    <property type="component" value="Unassembled WGS sequence"/>
</dbReference>
<dbReference type="Pfam" id="PF08241">
    <property type="entry name" value="Methyltransf_11"/>
    <property type="match status" value="1"/>
</dbReference>
<keyword evidence="2" id="KW-0489">Methyltransferase</keyword>
<sequence length="129" mass="14320">PLPFADASFDAALLFAVLTSDPDPVAQESAVAELARLVRPGGVVYVSDVPLQTDERSRARYRAQEASTGTYGVFRIEDGGTFQHQPLERFHELFGRHGFAVAEERRDVTPTLDGHTDLRVQLIVRRRTA</sequence>
<evidence type="ECO:0000313" key="3">
    <source>
        <dbReference type="Proteomes" id="UP000037020"/>
    </source>
</evidence>
<dbReference type="InterPro" id="IPR013216">
    <property type="entry name" value="Methyltransf_11"/>
</dbReference>
<proteinExistence type="predicted"/>
<dbReference type="InterPro" id="IPR029063">
    <property type="entry name" value="SAM-dependent_MTases_sf"/>
</dbReference>
<dbReference type="EMBL" id="LGUT01003713">
    <property type="protein sequence ID" value="KOG79634.1"/>
    <property type="molecule type" value="Genomic_DNA"/>
</dbReference>
<keyword evidence="3" id="KW-1185">Reference proteome</keyword>
<feature type="domain" description="Methyltransferase type 11" evidence="1">
    <location>
        <begin position="2"/>
        <end position="45"/>
    </location>
</feature>
<name>A0ABR5IV03_9ACTN</name>
<evidence type="ECO:0000259" key="1">
    <source>
        <dbReference type="Pfam" id="PF08241"/>
    </source>
</evidence>
<comment type="caution">
    <text evidence="2">The sequence shown here is derived from an EMBL/GenBank/DDBJ whole genome shotgun (WGS) entry which is preliminary data.</text>
</comment>
<reference evidence="2 3" key="1">
    <citation type="submission" date="2015-07" db="EMBL/GenBank/DDBJ databases">
        <authorList>
            <person name="Ju K.-S."/>
            <person name="Doroghazi J.R."/>
            <person name="Metcalf W.W."/>
        </authorList>
    </citation>
    <scope>NUCLEOTIDE SEQUENCE [LARGE SCALE GENOMIC DNA]</scope>
    <source>
        <strain evidence="2 3">NRRL B-3589</strain>
    </source>
</reference>
<protein>
    <submittedName>
        <fullName evidence="2">Methyltransferase type 11</fullName>
    </submittedName>
</protein>
<gene>
    <name evidence="2" type="ORF">ADK38_39220</name>
</gene>
<accession>A0ABR5IV03</accession>
<dbReference type="SUPFAM" id="SSF53335">
    <property type="entry name" value="S-adenosyl-L-methionine-dependent methyltransferases"/>
    <property type="match status" value="1"/>
</dbReference>
<organism evidence="2 3">
    <name type="scientific">Streptomyces varsoviensis</name>
    <dbReference type="NCBI Taxonomy" id="67373"/>
    <lineage>
        <taxon>Bacteria</taxon>
        <taxon>Bacillati</taxon>
        <taxon>Actinomycetota</taxon>
        <taxon>Actinomycetes</taxon>
        <taxon>Kitasatosporales</taxon>
        <taxon>Streptomycetaceae</taxon>
        <taxon>Streptomyces</taxon>
    </lineage>
</organism>
<evidence type="ECO:0000313" key="2">
    <source>
        <dbReference type="EMBL" id="KOG79634.1"/>
    </source>
</evidence>
<dbReference type="Gene3D" id="3.40.50.150">
    <property type="entry name" value="Vaccinia Virus protein VP39"/>
    <property type="match status" value="1"/>
</dbReference>
<dbReference type="GO" id="GO:0008168">
    <property type="term" value="F:methyltransferase activity"/>
    <property type="evidence" value="ECO:0007669"/>
    <property type="project" value="UniProtKB-KW"/>
</dbReference>
<feature type="non-terminal residue" evidence="2">
    <location>
        <position position="1"/>
    </location>
</feature>
<dbReference type="GO" id="GO:0032259">
    <property type="term" value="P:methylation"/>
    <property type="evidence" value="ECO:0007669"/>
    <property type="project" value="UniProtKB-KW"/>
</dbReference>
<keyword evidence="2" id="KW-0808">Transferase</keyword>